<accession>A0A8S3JVU9</accession>
<comment type="caution">
    <text evidence="1">The sequence shown here is derived from an EMBL/GenBank/DDBJ whole genome shotgun (WGS) entry which is preliminary data.</text>
</comment>
<evidence type="ECO:0000313" key="1">
    <source>
        <dbReference type="EMBL" id="CAF5222838.1"/>
    </source>
</evidence>
<name>A0A8S3JVU9_9BILA</name>
<reference evidence="1" key="1">
    <citation type="submission" date="2021-02" db="EMBL/GenBank/DDBJ databases">
        <authorList>
            <person name="Nowell W R."/>
        </authorList>
    </citation>
    <scope>NUCLEOTIDE SEQUENCE</scope>
</reference>
<proteinExistence type="predicted"/>
<dbReference type="Proteomes" id="UP000681720">
    <property type="component" value="Unassembled WGS sequence"/>
</dbReference>
<evidence type="ECO:0000313" key="2">
    <source>
        <dbReference type="Proteomes" id="UP000681720"/>
    </source>
</evidence>
<feature type="non-terminal residue" evidence="1">
    <location>
        <position position="135"/>
    </location>
</feature>
<protein>
    <submittedName>
        <fullName evidence="1">Uncharacterized protein</fullName>
    </submittedName>
</protein>
<organism evidence="1 2">
    <name type="scientific">Rotaria magnacalcarata</name>
    <dbReference type="NCBI Taxonomy" id="392030"/>
    <lineage>
        <taxon>Eukaryota</taxon>
        <taxon>Metazoa</taxon>
        <taxon>Spiralia</taxon>
        <taxon>Gnathifera</taxon>
        <taxon>Rotifera</taxon>
        <taxon>Eurotatoria</taxon>
        <taxon>Bdelloidea</taxon>
        <taxon>Philodinida</taxon>
        <taxon>Philodinidae</taxon>
        <taxon>Rotaria</taxon>
    </lineage>
</organism>
<dbReference type="EMBL" id="CAJOBJ010369702">
    <property type="protein sequence ID" value="CAF5222838.1"/>
    <property type="molecule type" value="Genomic_DNA"/>
</dbReference>
<gene>
    <name evidence="1" type="ORF">GIL414_LOCUS85278</name>
</gene>
<dbReference type="AlphaFoldDB" id="A0A8S3JVU9"/>
<sequence length="135" mass="15744">MSRRIVDDVDGLPTISKLTNRRDDADGIALASIEIWVHSNLEEWINRSLLSIEGYTCFKHLLSLCEDYQRTALAFYYSESKSSDPIGYSRFILTSLTIIRLMHRKLCEDTRFERLKLHAIQIPHLLELFDFLVLP</sequence>